<dbReference type="Gene3D" id="2.40.400.10">
    <property type="entry name" value="Acetoacetate decarboxylase-like"/>
    <property type="match status" value="1"/>
</dbReference>
<dbReference type="InterPro" id="IPR023375">
    <property type="entry name" value="ADC_dom_sf"/>
</dbReference>
<protein>
    <recommendedName>
        <fullName evidence="2">DUF2071 domain-containing protein</fullName>
    </recommendedName>
</protein>
<name>A0A382GJM6_9ZZZZ</name>
<accession>A0A382GJM6</accession>
<sequence length="136" mass="15759">MRIDHLPFPMPQRPHSFVQQWRHLSLLHWEVDPARLTPYIPDGLELDLFENKAYVSIIPFMMVGVRPRLAVSIPGISTFPEFNIRTYVRHGGKAGVFFLTLDAQSRISCMYAPYSYGLPYRYAKGKLDIHGSTYSW</sequence>
<gene>
    <name evidence="1" type="ORF">METZ01_LOCUS227956</name>
</gene>
<dbReference type="PANTHER" id="PTHR39186">
    <property type="entry name" value="DUF2071 FAMILY PROTEIN"/>
    <property type="match status" value="1"/>
</dbReference>
<dbReference type="AlphaFoldDB" id="A0A382GJM6"/>
<evidence type="ECO:0008006" key="2">
    <source>
        <dbReference type="Google" id="ProtNLM"/>
    </source>
</evidence>
<proteinExistence type="predicted"/>
<dbReference type="SUPFAM" id="SSF160104">
    <property type="entry name" value="Acetoacetate decarboxylase-like"/>
    <property type="match status" value="1"/>
</dbReference>
<feature type="non-terminal residue" evidence="1">
    <location>
        <position position="136"/>
    </location>
</feature>
<organism evidence="1">
    <name type="scientific">marine metagenome</name>
    <dbReference type="NCBI Taxonomy" id="408172"/>
    <lineage>
        <taxon>unclassified sequences</taxon>
        <taxon>metagenomes</taxon>
        <taxon>ecological metagenomes</taxon>
    </lineage>
</organism>
<dbReference type="EMBL" id="UINC01055801">
    <property type="protein sequence ID" value="SVB75102.1"/>
    <property type="molecule type" value="Genomic_DNA"/>
</dbReference>
<dbReference type="InterPro" id="IPR018644">
    <property type="entry name" value="DUF2071"/>
</dbReference>
<evidence type="ECO:0000313" key="1">
    <source>
        <dbReference type="EMBL" id="SVB75102.1"/>
    </source>
</evidence>
<dbReference type="Pfam" id="PF09844">
    <property type="entry name" value="DUF2071"/>
    <property type="match status" value="1"/>
</dbReference>
<dbReference type="PANTHER" id="PTHR39186:SF1">
    <property type="entry name" value="DUF2071 DOMAIN-CONTAINING PROTEIN"/>
    <property type="match status" value="1"/>
</dbReference>
<reference evidence="1" key="1">
    <citation type="submission" date="2018-05" db="EMBL/GenBank/DDBJ databases">
        <authorList>
            <person name="Lanie J.A."/>
            <person name="Ng W.-L."/>
            <person name="Kazmierczak K.M."/>
            <person name="Andrzejewski T.M."/>
            <person name="Davidsen T.M."/>
            <person name="Wayne K.J."/>
            <person name="Tettelin H."/>
            <person name="Glass J.I."/>
            <person name="Rusch D."/>
            <person name="Podicherti R."/>
            <person name="Tsui H.-C.T."/>
            <person name="Winkler M.E."/>
        </authorList>
    </citation>
    <scope>NUCLEOTIDE SEQUENCE</scope>
</reference>